<comment type="caution">
    <text evidence="4">The sequence shown here is derived from an EMBL/GenBank/DDBJ whole genome shotgun (WGS) entry which is preliminary data.</text>
</comment>
<dbReference type="InterPro" id="IPR015943">
    <property type="entry name" value="WD40/YVTN_repeat-like_dom_sf"/>
</dbReference>
<dbReference type="PROSITE" id="PS50082">
    <property type="entry name" value="WD_REPEATS_2"/>
    <property type="match status" value="3"/>
</dbReference>
<evidence type="ECO:0000313" key="4">
    <source>
        <dbReference type="EMBL" id="GFR10511.1"/>
    </source>
</evidence>
<dbReference type="PANTHER" id="PTHR44499:SF1">
    <property type="entry name" value="JOUBERIN"/>
    <property type="match status" value="1"/>
</dbReference>
<sequence>MLVFLWWSTKSRTPLSASLYISFEQCNMLSMEPALRSMLPLQEEIAKPTRVEGSGICNESTHLNLDYTHSILEDKNADVKWLRKEGEPFEIPEQLSLSLESTVSCQNLKFSSLGRILVAGCGSLGQHFLLFYEIPSGKMMHKIIAHSDVIYDLDWSEDDECLLSASADYCVKLWNTKSWNLSSTFIHPSFVYSAKFQPALTNILVTGCYDHVIRIWTYNKTVQLLQELEGHNAAVNTLCWFRKSMKLFSADDAGDIKMWKIPSHQKTGKRGFEKYVLDKELSFREIKGISVNKIVTSNSEDILFLFCGDSSVWLVDLSVESNFTCYESVQKTAVSGCCSPCGNLLFLHNDDECVLVWRRKTLKIATILQNTFSYCHLTSMDYHPLDHILALSTSESRIYVYTYNDSDKQLDNEEHGTSRNNLREVSFNAEAFSGIFMENKIEERSKTINLYSESSSITPQKDRNEFKNSLNFKEKNRFSSNKNISVRFFTYDTYHLV</sequence>
<dbReference type="Proteomes" id="UP000887116">
    <property type="component" value="Unassembled WGS sequence"/>
</dbReference>
<dbReference type="Pfam" id="PF00400">
    <property type="entry name" value="WD40"/>
    <property type="match status" value="3"/>
</dbReference>
<dbReference type="InterPro" id="IPR019775">
    <property type="entry name" value="WD40_repeat_CS"/>
</dbReference>
<feature type="repeat" description="WD" evidence="3">
    <location>
        <begin position="143"/>
        <end position="184"/>
    </location>
</feature>
<protein>
    <submittedName>
        <fullName evidence="4">Jouberin</fullName>
    </submittedName>
</protein>
<dbReference type="PROSITE" id="PS50294">
    <property type="entry name" value="WD_REPEATS_REGION"/>
    <property type="match status" value="1"/>
</dbReference>
<dbReference type="PROSITE" id="PS00678">
    <property type="entry name" value="WD_REPEATS_1"/>
    <property type="match status" value="1"/>
</dbReference>
<dbReference type="InterPro" id="IPR001680">
    <property type="entry name" value="WD40_rpt"/>
</dbReference>
<evidence type="ECO:0000256" key="3">
    <source>
        <dbReference type="PROSITE-ProRule" id="PRU00221"/>
    </source>
</evidence>
<evidence type="ECO:0000313" key="5">
    <source>
        <dbReference type="Proteomes" id="UP000887116"/>
    </source>
</evidence>
<dbReference type="SUPFAM" id="SSF50978">
    <property type="entry name" value="WD40 repeat-like"/>
    <property type="match status" value="1"/>
</dbReference>
<accession>A0A8X6LH03</accession>
<keyword evidence="2" id="KW-0677">Repeat</keyword>
<dbReference type="GO" id="GO:0044458">
    <property type="term" value="P:motile cilium assembly"/>
    <property type="evidence" value="ECO:0007669"/>
    <property type="project" value="TreeGrafter"/>
</dbReference>
<dbReference type="PANTHER" id="PTHR44499">
    <property type="entry name" value="JOUBERIN"/>
    <property type="match status" value="1"/>
</dbReference>
<reference evidence="4" key="1">
    <citation type="submission" date="2020-07" db="EMBL/GenBank/DDBJ databases">
        <title>Multicomponent nature underlies the extraordinary mechanical properties of spider dragline silk.</title>
        <authorList>
            <person name="Kono N."/>
            <person name="Nakamura H."/>
            <person name="Mori M."/>
            <person name="Yoshida Y."/>
            <person name="Ohtoshi R."/>
            <person name="Malay A.D."/>
            <person name="Moran D.A.P."/>
            <person name="Tomita M."/>
            <person name="Numata K."/>
            <person name="Arakawa K."/>
        </authorList>
    </citation>
    <scope>NUCLEOTIDE SEQUENCE</scope>
</reference>
<gene>
    <name evidence="4" type="primary">Ahi1</name>
    <name evidence="4" type="ORF">TNCT_565251</name>
</gene>
<evidence type="ECO:0000256" key="1">
    <source>
        <dbReference type="ARBA" id="ARBA00022574"/>
    </source>
</evidence>
<dbReference type="AlphaFoldDB" id="A0A8X6LH03"/>
<dbReference type="Gene3D" id="2.130.10.10">
    <property type="entry name" value="YVTN repeat-like/Quinoprotein amine dehydrogenase"/>
    <property type="match status" value="2"/>
</dbReference>
<feature type="repeat" description="WD" evidence="3">
    <location>
        <begin position="228"/>
        <end position="269"/>
    </location>
</feature>
<dbReference type="InterPro" id="IPR036322">
    <property type="entry name" value="WD40_repeat_dom_sf"/>
</dbReference>
<feature type="repeat" description="WD" evidence="3">
    <location>
        <begin position="184"/>
        <end position="226"/>
    </location>
</feature>
<organism evidence="4 5">
    <name type="scientific">Trichonephila clavata</name>
    <name type="common">Joro spider</name>
    <name type="synonym">Nephila clavata</name>
    <dbReference type="NCBI Taxonomy" id="2740835"/>
    <lineage>
        <taxon>Eukaryota</taxon>
        <taxon>Metazoa</taxon>
        <taxon>Ecdysozoa</taxon>
        <taxon>Arthropoda</taxon>
        <taxon>Chelicerata</taxon>
        <taxon>Arachnida</taxon>
        <taxon>Araneae</taxon>
        <taxon>Araneomorphae</taxon>
        <taxon>Entelegynae</taxon>
        <taxon>Araneoidea</taxon>
        <taxon>Nephilidae</taxon>
        <taxon>Trichonephila</taxon>
    </lineage>
</organism>
<dbReference type="InterPro" id="IPR052803">
    <property type="entry name" value="Cilium-Associated_Jouberin"/>
</dbReference>
<name>A0A8X6LH03_TRICU</name>
<dbReference type="OrthoDB" id="2096344at2759"/>
<dbReference type="SMART" id="SM00320">
    <property type="entry name" value="WD40"/>
    <property type="match status" value="3"/>
</dbReference>
<keyword evidence="1 3" id="KW-0853">WD repeat</keyword>
<proteinExistence type="predicted"/>
<dbReference type="GO" id="GO:0036064">
    <property type="term" value="C:ciliary basal body"/>
    <property type="evidence" value="ECO:0007669"/>
    <property type="project" value="TreeGrafter"/>
</dbReference>
<keyword evidence="5" id="KW-1185">Reference proteome</keyword>
<evidence type="ECO:0000256" key="2">
    <source>
        <dbReference type="ARBA" id="ARBA00022737"/>
    </source>
</evidence>
<dbReference type="EMBL" id="BMAO01026545">
    <property type="protein sequence ID" value="GFR10511.1"/>
    <property type="molecule type" value="Genomic_DNA"/>
</dbReference>